<dbReference type="EMBL" id="NBIV01000041">
    <property type="protein sequence ID" value="PXF46330.1"/>
    <property type="molecule type" value="Genomic_DNA"/>
</dbReference>
<feature type="coiled-coil region" evidence="1">
    <location>
        <begin position="355"/>
        <end position="389"/>
    </location>
</feature>
<dbReference type="GO" id="GO:0003700">
    <property type="term" value="F:DNA-binding transcription factor activity"/>
    <property type="evidence" value="ECO:0007669"/>
    <property type="project" value="InterPro"/>
</dbReference>
<keyword evidence="4" id="KW-1185">Reference proteome</keyword>
<evidence type="ECO:0000313" key="4">
    <source>
        <dbReference type="Proteomes" id="UP000247409"/>
    </source>
</evidence>
<sequence length="434" mass="48721">MSTSNTPRQVSAREENHEIRDQVCPEPWVSSADFDQDEAVNSSRFKKSRQTPKSPSISLRQLDFVPVDPLTLSPTVWSKHDNTVLLLKPQTNSFLEHSAAQPEYHRQNLSPSESPGADRTISEVTIAGLHQTSYKSKNVSMNAKPLPSSRTLCFTPQRQLHSMMTNDGTPVAHRNSFGTGLPHPQAGRRSIMPWTAEECDIPIHTFPSQPRKRTEVTSCRDLWGNASPLSSLHTDKDSRYANVPQPEILQDAGGKFPASALIPSGILQTAQKTHRDINGERKQAPKGGAVVQRVLKRIAKSNSNISETINRLKVMPMHQHVSKQTRNDEKQVRKRITTEEKNEEELKKIRRVRNRESVEKCRAKQKLRLEKLEKEEKALRAECILMSQVAESLQRNWAAVAMEFERITGKEAGRCPLIMPPDVGLADMSTGSNG</sequence>
<proteinExistence type="predicted"/>
<feature type="region of interest" description="Disordered" evidence="2">
    <location>
        <begin position="1"/>
        <end position="55"/>
    </location>
</feature>
<organism evidence="3 4">
    <name type="scientific">Gracilariopsis chorda</name>
    <dbReference type="NCBI Taxonomy" id="448386"/>
    <lineage>
        <taxon>Eukaryota</taxon>
        <taxon>Rhodophyta</taxon>
        <taxon>Florideophyceae</taxon>
        <taxon>Rhodymeniophycidae</taxon>
        <taxon>Gracilariales</taxon>
        <taxon>Gracilariaceae</taxon>
        <taxon>Gracilariopsis</taxon>
    </lineage>
</organism>
<feature type="compositionally biased region" description="Basic and acidic residues" evidence="2">
    <location>
        <begin position="11"/>
        <end position="23"/>
    </location>
</feature>
<dbReference type="Proteomes" id="UP000247409">
    <property type="component" value="Unassembled WGS sequence"/>
</dbReference>
<dbReference type="InterPro" id="IPR046347">
    <property type="entry name" value="bZIP_sf"/>
</dbReference>
<comment type="caution">
    <text evidence="3">The sequence shown here is derived from an EMBL/GenBank/DDBJ whole genome shotgun (WGS) entry which is preliminary data.</text>
</comment>
<protein>
    <recommendedName>
        <fullName evidence="5">BZIP domain-containing protein</fullName>
    </recommendedName>
</protein>
<evidence type="ECO:0000256" key="2">
    <source>
        <dbReference type="SAM" id="MobiDB-lite"/>
    </source>
</evidence>
<reference evidence="3 4" key="1">
    <citation type="journal article" date="2018" name="Mol. Biol. Evol.">
        <title>Analysis of the draft genome of the red seaweed Gracilariopsis chorda provides insights into genome size evolution in Rhodophyta.</title>
        <authorList>
            <person name="Lee J."/>
            <person name="Yang E.C."/>
            <person name="Graf L."/>
            <person name="Yang J.H."/>
            <person name="Qiu H."/>
            <person name="Zel Zion U."/>
            <person name="Chan C.X."/>
            <person name="Stephens T.G."/>
            <person name="Weber A.P.M."/>
            <person name="Boo G.H."/>
            <person name="Boo S.M."/>
            <person name="Kim K.M."/>
            <person name="Shin Y."/>
            <person name="Jung M."/>
            <person name="Lee S.J."/>
            <person name="Yim H.S."/>
            <person name="Lee J.H."/>
            <person name="Bhattacharya D."/>
            <person name="Yoon H.S."/>
        </authorList>
    </citation>
    <scope>NUCLEOTIDE SEQUENCE [LARGE SCALE GENOMIC DNA]</scope>
    <source>
        <strain evidence="3 4">SKKU-2015</strain>
        <tissue evidence="3">Whole body</tissue>
    </source>
</reference>
<evidence type="ECO:0000256" key="1">
    <source>
        <dbReference type="SAM" id="Coils"/>
    </source>
</evidence>
<accession>A0A2V3IYX2</accession>
<gene>
    <name evidence="3" type="ORF">BWQ96_03986</name>
</gene>
<keyword evidence="1" id="KW-0175">Coiled coil</keyword>
<dbReference type="SUPFAM" id="SSF57959">
    <property type="entry name" value="Leucine zipper domain"/>
    <property type="match status" value="1"/>
</dbReference>
<dbReference type="CDD" id="cd14686">
    <property type="entry name" value="bZIP"/>
    <property type="match status" value="1"/>
</dbReference>
<evidence type="ECO:0008006" key="5">
    <source>
        <dbReference type="Google" id="ProtNLM"/>
    </source>
</evidence>
<dbReference type="AlphaFoldDB" id="A0A2V3IYX2"/>
<evidence type="ECO:0000313" key="3">
    <source>
        <dbReference type="EMBL" id="PXF46330.1"/>
    </source>
</evidence>
<name>A0A2V3IYX2_9FLOR</name>